<evidence type="ECO:0000313" key="5">
    <source>
        <dbReference type="Proteomes" id="UP000192596"/>
    </source>
</evidence>
<gene>
    <name evidence="4" type="ORF">B0A48_08818</name>
</gene>
<feature type="domain" description="CCAAT-binding factor" evidence="3">
    <location>
        <begin position="325"/>
        <end position="486"/>
    </location>
</feature>
<dbReference type="OrthoDB" id="10263185at2759"/>
<dbReference type="PANTHER" id="PTHR12455:SF0">
    <property type="entry name" value="NUCLEOLAR COMPLEX PROTEIN 4 HOMOLOG"/>
    <property type="match status" value="1"/>
</dbReference>
<keyword evidence="5" id="KW-1185">Reference proteome</keyword>
<dbReference type="GO" id="GO:0042254">
    <property type="term" value="P:ribosome biogenesis"/>
    <property type="evidence" value="ECO:0007669"/>
    <property type="project" value="InterPro"/>
</dbReference>
<dbReference type="FunCoup" id="A0A1V8T4F7">
    <property type="interactions" value="1107"/>
</dbReference>
<name>A0A1V8T4F7_9PEZI</name>
<dbReference type="Proteomes" id="UP000192596">
    <property type="component" value="Unassembled WGS sequence"/>
</dbReference>
<reference evidence="5" key="1">
    <citation type="submission" date="2017-03" db="EMBL/GenBank/DDBJ databases">
        <title>Genomes of endolithic fungi from Antarctica.</title>
        <authorList>
            <person name="Coleine C."/>
            <person name="Masonjones S."/>
            <person name="Stajich J.E."/>
        </authorList>
    </citation>
    <scope>NUCLEOTIDE SEQUENCE [LARGE SCALE GENOMIC DNA]</scope>
    <source>
        <strain evidence="5">CCFEE 5527</strain>
    </source>
</reference>
<sequence>MPGVILNDDPSRKRKRLDGSSKLANGVKPRKAPKLAKSEDVASKIVDLEHTVRDSPDQYKNLDKLQGYVAKVDEDPEAANLAAVSLCRACCRLIANQNLVRNKSDGAEEVQVLQALKKRNQTYLRSMTAWLDGMDEGRQSTALTLIMRLVKEEASQEAQRADQAWRVAHGAFPTLIRALILQSDAAGAREEFVEKYVEEHDDVRYYMFLAIKHVLSDADGLDSSSYFNALDLLSRIEGVPDSEYQLEDWYGNEPESDPHTLKSLSAHRRAAQEAWLGLFRSPITADHRKKILQVTTRQILPWFSTKLEILTDFLTDSFNSGGSNALLSLQGIFHLITKNNIDYPDFYTKLYSLLDEDVLHSKHRSRFFRLLDTFLASSHLPAALIASFIKRLARLSLQAPPGAIVWIVPWTYNILRQHPSCTFMLHRTPHPSHLMYSVNLSYATEGMSDPFNATELDPMATHAINSSLWEIQTLTTHYHPNVATLAKILGEQFTKREYGLEDFLDYTYVSLVEGDLGKGLKKTPVVEFEIPKRIVTNDEGGMNDLGGLLGKAIDMVA</sequence>
<dbReference type="Pfam" id="PF03914">
    <property type="entry name" value="CBF"/>
    <property type="match status" value="1"/>
</dbReference>
<feature type="region of interest" description="Disordered" evidence="2">
    <location>
        <begin position="1"/>
        <end position="39"/>
    </location>
</feature>
<evidence type="ECO:0000313" key="4">
    <source>
        <dbReference type="EMBL" id="OQO06230.1"/>
    </source>
</evidence>
<dbReference type="GO" id="GO:0032040">
    <property type="term" value="C:small-subunit processome"/>
    <property type="evidence" value="ECO:0007669"/>
    <property type="project" value="TreeGrafter"/>
</dbReference>
<evidence type="ECO:0000256" key="1">
    <source>
        <dbReference type="ARBA" id="ARBA00007797"/>
    </source>
</evidence>
<dbReference type="PANTHER" id="PTHR12455">
    <property type="entry name" value="NUCLEOLAR COMPLEX PROTEIN 4"/>
    <property type="match status" value="1"/>
</dbReference>
<dbReference type="InterPro" id="IPR027193">
    <property type="entry name" value="Noc4"/>
</dbReference>
<dbReference type="STRING" id="1507870.A0A1V8T4F7"/>
<dbReference type="GO" id="GO:0030692">
    <property type="term" value="C:Noc4p-Nop14p complex"/>
    <property type="evidence" value="ECO:0007669"/>
    <property type="project" value="TreeGrafter"/>
</dbReference>
<dbReference type="EMBL" id="NAJO01000017">
    <property type="protein sequence ID" value="OQO06230.1"/>
    <property type="molecule type" value="Genomic_DNA"/>
</dbReference>
<comment type="similarity">
    <text evidence="1">Belongs to the CBF/MAK21 family.</text>
</comment>
<protein>
    <recommendedName>
        <fullName evidence="3">CCAAT-binding factor domain-containing protein</fullName>
    </recommendedName>
</protein>
<dbReference type="AlphaFoldDB" id="A0A1V8T4F7"/>
<organism evidence="4 5">
    <name type="scientific">Cryoendolithus antarcticus</name>
    <dbReference type="NCBI Taxonomy" id="1507870"/>
    <lineage>
        <taxon>Eukaryota</taxon>
        <taxon>Fungi</taxon>
        <taxon>Dikarya</taxon>
        <taxon>Ascomycota</taxon>
        <taxon>Pezizomycotina</taxon>
        <taxon>Dothideomycetes</taxon>
        <taxon>Dothideomycetidae</taxon>
        <taxon>Cladosporiales</taxon>
        <taxon>Cladosporiaceae</taxon>
        <taxon>Cryoendolithus</taxon>
    </lineage>
</organism>
<evidence type="ECO:0000256" key="2">
    <source>
        <dbReference type="SAM" id="MobiDB-lite"/>
    </source>
</evidence>
<comment type="caution">
    <text evidence="4">The sequence shown here is derived from an EMBL/GenBank/DDBJ whole genome shotgun (WGS) entry which is preliminary data.</text>
</comment>
<evidence type="ECO:0000259" key="3">
    <source>
        <dbReference type="Pfam" id="PF03914"/>
    </source>
</evidence>
<dbReference type="InterPro" id="IPR005612">
    <property type="entry name" value="CCAAT-binding_factor"/>
</dbReference>
<proteinExistence type="inferred from homology"/>
<dbReference type="InParanoid" id="A0A1V8T4F7"/>
<accession>A0A1V8T4F7</accession>